<feature type="region of interest" description="Disordered" evidence="1">
    <location>
        <begin position="994"/>
        <end position="1079"/>
    </location>
</feature>
<feature type="region of interest" description="Disordered" evidence="1">
    <location>
        <begin position="548"/>
        <end position="571"/>
    </location>
</feature>
<dbReference type="GeneID" id="16997735"/>
<feature type="compositionally biased region" description="Acidic residues" evidence="1">
    <location>
        <begin position="1183"/>
        <end position="1193"/>
    </location>
</feature>
<proteinExistence type="predicted"/>
<feature type="compositionally biased region" description="Low complexity" evidence="1">
    <location>
        <begin position="548"/>
        <end position="561"/>
    </location>
</feature>
<feature type="compositionally biased region" description="Polar residues" evidence="1">
    <location>
        <begin position="1357"/>
        <end position="1367"/>
    </location>
</feature>
<feature type="compositionally biased region" description="Basic residues" evidence="1">
    <location>
        <begin position="1031"/>
        <end position="1042"/>
    </location>
</feature>
<dbReference type="RefSeq" id="XP_005539491.1">
    <property type="nucleotide sequence ID" value="XM_005539434.1"/>
</dbReference>
<name>M1V7W6_CYAM1</name>
<feature type="compositionally biased region" description="Polar residues" evidence="1">
    <location>
        <begin position="206"/>
        <end position="236"/>
    </location>
</feature>
<dbReference type="InterPro" id="IPR037259">
    <property type="entry name" value="BRK_sf"/>
</dbReference>
<feature type="compositionally biased region" description="Polar residues" evidence="1">
    <location>
        <begin position="325"/>
        <end position="348"/>
    </location>
</feature>
<feature type="region of interest" description="Disordered" evidence="1">
    <location>
        <begin position="857"/>
        <end position="895"/>
    </location>
</feature>
<protein>
    <submittedName>
        <fullName evidence="2">Uncharacterized protein</fullName>
    </submittedName>
</protein>
<dbReference type="Proteomes" id="UP000007014">
    <property type="component" value="Chromosome 20"/>
</dbReference>
<feature type="compositionally biased region" description="Polar residues" evidence="1">
    <location>
        <begin position="254"/>
        <end position="266"/>
    </location>
</feature>
<keyword evidence="3" id="KW-1185">Reference proteome</keyword>
<dbReference type="KEGG" id="cme:CYME_CMT538C"/>
<feature type="region of interest" description="Disordered" evidence="1">
    <location>
        <begin position="1174"/>
        <end position="1195"/>
    </location>
</feature>
<dbReference type="HOGENOM" id="CLU_256611_0_0_1"/>
<gene>
    <name evidence="2" type="ORF">CYME_CMT538C</name>
</gene>
<evidence type="ECO:0000313" key="3">
    <source>
        <dbReference type="Proteomes" id="UP000007014"/>
    </source>
</evidence>
<feature type="compositionally biased region" description="Basic residues" evidence="1">
    <location>
        <begin position="1065"/>
        <end position="1079"/>
    </location>
</feature>
<feature type="region of interest" description="Disordered" evidence="1">
    <location>
        <begin position="1208"/>
        <end position="1232"/>
    </location>
</feature>
<accession>M1V7W6</accession>
<feature type="compositionally biased region" description="Basic and acidic residues" evidence="1">
    <location>
        <begin position="170"/>
        <end position="183"/>
    </location>
</feature>
<dbReference type="Gramene" id="CMT538CT">
    <property type="protein sequence ID" value="CMT538CT"/>
    <property type="gene ID" value="CMT538C"/>
</dbReference>
<evidence type="ECO:0000256" key="1">
    <source>
        <dbReference type="SAM" id="MobiDB-lite"/>
    </source>
</evidence>
<feature type="region of interest" description="Disordered" evidence="1">
    <location>
        <begin position="157"/>
        <end position="348"/>
    </location>
</feature>
<dbReference type="SUPFAM" id="SSF160481">
    <property type="entry name" value="BRK domain-like"/>
    <property type="match status" value="1"/>
</dbReference>
<feature type="compositionally biased region" description="Low complexity" evidence="1">
    <location>
        <begin position="299"/>
        <end position="312"/>
    </location>
</feature>
<dbReference type="OrthoDB" id="5836at2759"/>
<feature type="region of interest" description="Disordered" evidence="1">
    <location>
        <begin position="1"/>
        <end position="28"/>
    </location>
</feature>
<organism evidence="2 3">
    <name type="scientific">Cyanidioschyzon merolae (strain NIES-3377 / 10D)</name>
    <name type="common">Unicellular red alga</name>
    <dbReference type="NCBI Taxonomy" id="280699"/>
    <lineage>
        <taxon>Eukaryota</taxon>
        <taxon>Rhodophyta</taxon>
        <taxon>Bangiophyceae</taxon>
        <taxon>Cyanidiales</taxon>
        <taxon>Cyanidiaceae</taxon>
        <taxon>Cyanidioschyzon</taxon>
    </lineage>
</organism>
<feature type="region of interest" description="Disordered" evidence="1">
    <location>
        <begin position="1293"/>
        <end position="1367"/>
    </location>
</feature>
<feature type="compositionally biased region" description="Basic and acidic residues" evidence="1">
    <location>
        <begin position="868"/>
        <end position="888"/>
    </location>
</feature>
<evidence type="ECO:0000313" key="2">
    <source>
        <dbReference type="EMBL" id="BAM83455.1"/>
    </source>
</evidence>
<dbReference type="Gene3D" id="3.40.5.120">
    <property type="match status" value="1"/>
</dbReference>
<reference evidence="2 3" key="2">
    <citation type="journal article" date="2007" name="BMC Biol.">
        <title>A 100%-complete sequence reveals unusually simple genomic features in the hot-spring red alga Cyanidioschyzon merolae.</title>
        <authorList>
            <person name="Nozaki H."/>
            <person name="Takano H."/>
            <person name="Misumi O."/>
            <person name="Terasawa K."/>
            <person name="Matsuzaki M."/>
            <person name="Maruyama S."/>
            <person name="Nishida K."/>
            <person name="Yagisawa F."/>
            <person name="Yoshida Y."/>
            <person name="Fujiwara T."/>
            <person name="Takio S."/>
            <person name="Tamura K."/>
            <person name="Chung S.J."/>
            <person name="Nakamura S."/>
            <person name="Kuroiwa H."/>
            <person name="Tanaka K."/>
            <person name="Sato N."/>
            <person name="Kuroiwa T."/>
        </authorList>
    </citation>
    <scope>NUCLEOTIDE SEQUENCE [LARGE SCALE GENOMIC DNA]</scope>
    <source>
        <strain evidence="2 3">10D</strain>
    </source>
</reference>
<reference evidence="2 3" key="1">
    <citation type="journal article" date="2004" name="Nature">
        <title>Genome sequence of the ultrasmall unicellular red alga Cyanidioschyzon merolae 10D.</title>
        <authorList>
            <person name="Matsuzaki M."/>
            <person name="Misumi O."/>
            <person name="Shin-i T."/>
            <person name="Maruyama S."/>
            <person name="Takahara M."/>
            <person name="Miyagishima S."/>
            <person name="Mori T."/>
            <person name="Nishida K."/>
            <person name="Yagisawa F."/>
            <person name="Nishida K."/>
            <person name="Yoshida Y."/>
            <person name="Nishimura Y."/>
            <person name="Nakao S."/>
            <person name="Kobayashi T."/>
            <person name="Momoyama Y."/>
            <person name="Higashiyama T."/>
            <person name="Minoda A."/>
            <person name="Sano M."/>
            <person name="Nomoto H."/>
            <person name="Oishi K."/>
            <person name="Hayashi H."/>
            <person name="Ohta F."/>
            <person name="Nishizaka S."/>
            <person name="Haga S."/>
            <person name="Miura S."/>
            <person name="Morishita T."/>
            <person name="Kabeya Y."/>
            <person name="Terasawa K."/>
            <person name="Suzuki Y."/>
            <person name="Ishii Y."/>
            <person name="Asakawa S."/>
            <person name="Takano H."/>
            <person name="Ohta N."/>
            <person name="Kuroiwa H."/>
            <person name="Tanaka K."/>
            <person name="Shimizu N."/>
            <person name="Sugano S."/>
            <person name="Sato N."/>
            <person name="Nozaki H."/>
            <person name="Ogasawara N."/>
            <person name="Kohara Y."/>
            <person name="Kuroiwa T."/>
        </authorList>
    </citation>
    <scope>NUCLEOTIDE SEQUENCE [LARGE SCALE GENOMIC DNA]</scope>
    <source>
        <strain evidence="2 3">10D</strain>
    </source>
</reference>
<sequence length="1367" mass="144713">MTELEQATEFSDGVPMSPPSSGCPGVELESLVHAPPDEACTQTSGLTRKAATRVSVSARRTLPSVARAPWSNINCQQHDARGTLEPTTETIAERISIEKKRGARQVQVPAECVTVDACADTDANRIVSDAVRGNPQRPPSTFARESALERVLESVEAAQAPTGDEAGEVVVRDGSPDVEKDQQETAAVRSDEGVQYADTPLAVNTPELTELSNASVGNVENNRLRSASEIQGSSKTAAHERKAPMLESDVTDPAGNTANEYSQLSPSHAVPPACALGRTAGTGAAGIPEMSSASALTPAQTGESAATGASAACELPSTPPAADSEPSSNTCGAPGSTESAHTETNSTTVTNMNAAPEQSAWRPALDTTPSSLVQQNVRFVEKPGSNGDLADPVILVVSIPQNQETIKYRAKDRVAIWNREELRKISGNAAPLAKNLRKYLAKYTNCEVYCGQDLDEQGRLRSFDARSGSGGLGEHVPIWNRVKKLKISGNASPLAKNLKAYLLRHPDCEVYTGQDLNLGHGTGSTAVPNRAALAGMATIQQLGDKLGPAAGASGPNAASAPERGAPSSGTVIQNENTDARALLLDDEASRLLLPDLAAIPQVADGLVAGITGDTAMFSNGVEYRCIAAHGVSCSCGQCLEAEVELYKHLDITCSCSDCASVTDVEHALSRSDAAADVSSAESDVSSSSEAEGVLFGSIEEYRPVSAETIGPTATLPAYAGDQRITITSIKTTHGLVLLIPHQALRQETEATPEAFVEAVSTADLRVDVTPQAPSLGASASSAAHRRYLVVPGRHIGAALAAAAPTPGEHPGTDPVLSTAQVADQRAASSEAVTDPAANMVSVDTIIEAVGRHLAATVRDPAATPLQSAEERSAPGRDSTKISDDDTRDVSVTGVSDEHVPHVAPSTVQDALSAPIGTMPASGTVSARTEPTGALERTPIPVQAGGDTAQPPDAGSVREHLDHAAVAVATAVATCEHALPSPPPRAAATWRAAQVRHGAGAATPKSLTDDDDDDRNCGADHIENASPVYREARRRHPKRHRRESVRSEPPMLSATALTEATERVRSGRRTSCRRQQRRKRSRNLGQLAFAYRHLQRMRQIDAYERELLRLSSSDESSGLWSPFRPESDDLGDGDIVIDPKWWQWTGDPLEHDLGPFGNGILGDIPWMITFGDTDDGRDRHHREDEDEEDVDTGEDGILCADPCFNAQGRRRRSPRRLGDKSGGRSMHTSTTEAEAAIQIEIEAKEDEEDAQGKAAAVLSRRHVDRRDIHRIGCRGGRYRRGHFAAEHELLRPGREGRRSSDLMHPQRTRGAAAAAYTSGQAALSSPTRAHRKAVSAGVHTDDSMFDEMSSSSSSSSSILVRTSATVSL</sequence>
<feature type="region of interest" description="Disordered" evidence="1">
    <location>
        <begin position="912"/>
        <end position="931"/>
    </location>
</feature>
<feature type="compositionally biased region" description="Low complexity" evidence="1">
    <location>
        <begin position="1307"/>
        <end position="1321"/>
    </location>
</feature>
<dbReference type="EMBL" id="AP006502">
    <property type="protein sequence ID" value="BAM83455.1"/>
    <property type="molecule type" value="Genomic_DNA"/>
</dbReference>
<feature type="compositionally biased region" description="Low complexity" evidence="1">
    <location>
        <begin position="273"/>
        <end position="286"/>
    </location>
</feature>